<keyword evidence="2" id="KW-1185">Reference proteome</keyword>
<gene>
    <name evidence="1" type="ORF">FEE95_03675</name>
</gene>
<organism evidence="1 2">
    <name type="scientific">Maribacter algarum</name>
    <name type="common">ex Zhang et al. 2020</name>
    <dbReference type="NCBI Taxonomy" id="2578118"/>
    <lineage>
        <taxon>Bacteria</taxon>
        <taxon>Pseudomonadati</taxon>
        <taxon>Bacteroidota</taxon>
        <taxon>Flavobacteriia</taxon>
        <taxon>Flavobacteriales</taxon>
        <taxon>Flavobacteriaceae</taxon>
        <taxon>Maribacter</taxon>
    </lineage>
</organism>
<accession>A0A5S3PWE6</accession>
<dbReference type="Gene3D" id="2.40.128.140">
    <property type="entry name" value="Outer membrane protein"/>
    <property type="match status" value="1"/>
</dbReference>
<comment type="caution">
    <text evidence="1">The sequence shown here is derived from an EMBL/GenBank/DDBJ whole genome shotgun (WGS) entry which is preliminary data.</text>
</comment>
<dbReference type="AlphaFoldDB" id="A0A5S3PWE6"/>
<evidence type="ECO:0000313" key="2">
    <source>
        <dbReference type="Proteomes" id="UP000310314"/>
    </source>
</evidence>
<protein>
    <submittedName>
        <fullName evidence="1">Lipid A deacylase LpxR family protein</fullName>
    </submittedName>
</protein>
<dbReference type="InterPro" id="IPR037107">
    <property type="entry name" value="Put_OMP_sf"/>
</dbReference>
<dbReference type="Proteomes" id="UP000310314">
    <property type="component" value="Unassembled WGS sequence"/>
</dbReference>
<dbReference type="OrthoDB" id="622552at2"/>
<dbReference type="EMBL" id="VATY01000001">
    <property type="protein sequence ID" value="TMM58542.1"/>
    <property type="molecule type" value="Genomic_DNA"/>
</dbReference>
<name>A0A5S3PWE6_9FLAO</name>
<proteinExistence type="predicted"/>
<sequence length="309" mass="35372">MQKLGEFFTFFRILLFIVISTEHFYAQDVNQQLAITLSNDKFADDDKYFTNGLYITYQKAVAQNFIFPKTDGNKLQLNIGIGNEIYSPASLSSTNTDDFDRPFAGWLFGKLEVGSIKKKSAFFLAFETGITGEESLAGDFQVGLHNVFGIDSRPTWVEQIGFKWLFNLKITHVFDWSNQRNAFQYRISPSLGTKDIYLENDISYFFGRLNTFQNSSRTTIVDNSSSKEFYGYVSAGYRYVAHNTLIQGSIFTDDVLFTTDITNHIFKTEIGAILQVKRNTFKIAYNFNTKETPLSTSHIYGSLFYARSF</sequence>
<dbReference type="Pfam" id="PF09982">
    <property type="entry name" value="LpxR"/>
    <property type="match status" value="1"/>
</dbReference>
<evidence type="ECO:0000313" key="1">
    <source>
        <dbReference type="EMBL" id="TMM58542.1"/>
    </source>
</evidence>
<reference evidence="1 2" key="1">
    <citation type="submission" date="2019-05" db="EMBL/GenBank/DDBJ databases">
        <authorList>
            <person name="Zhang J.-Y."/>
            <person name="Feg X."/>
            <person name="Du Z.-J."/>
        </authorList>
    </citation>
    <scope>NUCLEOTIDE SEQUENCE [LARGE SCALE GENOMIC DNA]</scope>
    <source>
        <strain evidence="1 2">RZ26</strain>
    </source>
</reference>
<dbReference type="InterPro" id="IPR018707">
    <property type="entry name" value="LpxR"/>
</dbReference>